<dbReference type="AlphaFoldDB" id="A0A388TCG3"/>
<feature type="compositionally biased region" description="Gly residues" evidence="1">
    <location>
        <begin position="733"/>
        <end position="753"/>
    </location>
</feature>
<dbReference type="Proteomes" id="UP000269352">
    <property type="component" value="Unassembled WGS sequence"/>
</dbReference>
<evidence type="ECO:0008006" key="4">
    <source>
        <dbReference type="Google" id="ProtNLM"/>
    </source>
</evidence>
<protein>
    <recommendedName>
        <fullName evidence="4">EF-hand domain-containing protein</fullName>
    </recommendedName>
</protein>
<comment type="caution">
    <text evidence="2">The sequence shown here is derived from an EMBL/GenBank/DDBJ whole genome shotgun (WGS) entry which is preliminary data.</text>
</comment>
<feature type="region of interest" description="Disordered" evidence="1">
    <location>
        <begin position="733"/>
        <end position="757"/>
    </location>
</feature>
<accession>A0A388TCG3</accession>
<evidence type="ECO:0000313" key="2">
    <source>
        <dbReference type="EMBL" id="GBR74167.1"/>
    </source>
</evidence>
<dbReference type="EMBL" id="BGZN01000032">
    <property type="protein sequence ID" value="GBR74167.1"/>
    <property type="molecule type" value="Genomic_DNA"/>
</dbReference>
<dbReference type="PROSITE" id="PS00018">
    <property type="entry name" value="EF_HAND_1"/>
    <property type="match status" value="2"/>
</dbReference>
<sequence length="883" mass="92186">MTTSINTPYQGVSLTTAKEINFRDSGWAVENSATRFSSADINNDRRISPEEFKNMSLEDRKELIDRMPPETRNQSIAGYLSDGTSGEAMAATLADLTSGSNKPGIKQETVDYAKNLLNGKISTSLEFNGGSINIQESILKNLGNKQLSEIVTRDFRTPGQPIIKALSSSVGEGPNPLTTITTDLIRSGNFAKAEQLRDAVPSDNPLRNELTQIIGKEREVDAHDINNDGQIDSGDISKMTSRQAFTLYTAMKNDPFNPIYDNLKSEENLGALLAKMTPDQKLSIYQDCLQNPGSHIYSGSEKSYNENGSTVTNVGPLSSSKNEMTTLLEAGLLTGVDPSKVAKATVKVLADPTVPEGTKDMILDNFANGTANMSTDEATKIKASLLKEINTLELNGQSAAAKTILERTIPVPGSDGVTVTVLSALKGGEENFVELINQALVRFDQDGDSTRFSLKELAQLAEAKGPNNLESLLKKCQPEDKAELFDMIRGSFDAGSKDSITSFNTILSGLNEQQLGEFEASLAPYRGDSNTEQMLELVTSAKLVKTPSINRVNLVRDNISNPQELGRLIKLGLFKNLQPPAHQTFVLKEIMNQLVILKHEGKNEKYNALVEAFSQGITSGDNKSGIPKAVVDSFLENAAALADNKNTTTFNGTVLSYYDAATEMQGLLAGFTPIDARVAVAPPPVATETLQASDGAGTDGAGTDGAGATGADATGAGTAGAGATGADATGAGTAGAGTAGAGTAGAGATGAGATGADATGADATGAGATGAGTAGAGTAGAGADVTGAGADVTGAGATAEPNTLSVKVQPWTRGGNNSSSTLSGIYNANKDWFGKNGISYAMFERTIMSNLNIKRPEELKAGAVLNFDGAFIASATEPKIHMV</sequence>
<keyword evidence="3" id="KW-1185">Reference proteome</keyword>
<dbReference type="InterPro" id="IPR018247">
    <property type="entry name" value="EF_Hand_1_Ca_BS"/>
</dbReference>
<reference evidence="2 3" key="1">
    <citation type="journal article" date="2019" name="ISME J.">
        <title>Genome analyses of uncultured TG2/ZB3 bacteria in 'Margulisbacteria' specifically attached to ectosymbiotic spirochetes of protists in the termite gut.</title>
        <authorList>
            <person name="Utami Y.D."/>
            <person name="Kuwahara H."/>
            <person name="Igai K."/>
            <person name="Murakami T."/>
            <person name="Sugaya K."/>
            <person name="Morikawa T."/>
            <person name="Nagura Y."/>
            <person name="Yuki M."/>
            <person name="Deevong P."/>
            <person name="Inoue T."/>
            <person name="Kihara K."/>
            <person name="Lo N."/>
            <person name="Yamada A."/>
            <person name="Ohkuma M."/>
            <person name="Hongoh Y."/>
        </authorList>
    </citation>
    <scope>NUCLEOTIDE SEQUENCE [LARGE SCALE GENOMIC DNA]</scope>
    <source>
        <strain evidence="2">NkOx7-01</strain>
    </source>
</reference>
<evidence type="ECO:0000256" key="1">
    <source>
        <dbReference type="SAM" id="MobiDB-lite"/>
    </source>
</evidence>
<organism evidence="2 3">
    <name type="scientific">Termititenax aidoneus</name>
    <dbReference type="NCBI Taxonomy" id="2218524"/>
    <lineage>
        <taxon>Bacteria</taxon>
        <taxon>Bacillati</taxon>
        <taxon>Candidatus Margulisiibacteriota</taxon>
        <taxon>Candidatus Termititenacia</taxon>
        <taxon>Candidatus Termititenacales</taxon>
        <taxon>Candidatus Termititenacaceae</taxon>
        <taxon>Candidatus Termititenax</taxon>
    </lineage>
</organism>
<name>A0A388TCG3_TERA1</name>
<feature type="compositionally biased region" description="Gly residues" evidence="1">
    <location>
        <begin position="697"/>
        <end position="708"/>
    </location>
</feature>
<gene>
    <name evidence="2" type="ORF">NO1_1392</name>
</gene>
<feature type="region of interest" description="Disordered" evidence="1">
    <location>
        <begin position="794"/>
        <end position="819"/>
    </location>
</feature>
<feature type="region of interest" description="Disordered" evidence="1">
    <location>
        <begin position="689"/>
        <end position="709"/>
    </location>
</feature>
<proteinExistence type="predicted"/>
<evidence type="ECO:0000313" key="3">
    <source>
        <dbReference type="Proteomes" id="UP000269352"/>
    </source>
</evidence>